<dbReference type="InterPro" id="IPR036291">
    <property type="entry name" value="NAD(P)-bd_dom_sf"/>
</dbReference>
<dbReference type="AlphaFoldDB" id="A0A6B1DQS4"/>
<protein>
    <submittedName>
        <fullName evidence="2">NAD(P)-dependent oxidoreductase</fullName>
    </submittedName>
</protein>
<sequence length="384" mass="42413">MRKGNASTSSTVSMAVPGVPLGGDMGIGVVRRWFHVAAGTLDRVWTVMPCVPRQPTRTMPGPKPMPNPFRPQWGGVTKSPDRQHWSCATIRFLPQNHMLDPFRMATVLITGTSGFIGRALATHLHPRHQVLCLSRKATPVDGVTAFTGDFANPDDLARLDGCDVDVLVHLAAVTGGCSEEDGIRVNVQGTHGLLRYLVDRGCRKFVLASSIALVGMQSIHFRPLQLPVSDEHPCLDRDGYGLSKYLMEEVSRYFGRQNPDLDIVNIRLASIMPDDARPELFSVTDPLREWAFGALSRMYLSDAVECFSLAVERPYRPGVQVMNAVAATACTSDPVPDLLKAWYGPDADRIDMSHYHRPGHERDAVYSIQRVADELGFVPRRTTI</sequence>
<dbReference type="PANTHER" id="PTHR43245">
    <property type="entry name" value="BIFUNCTIONAL POLYMYXIN RESISTANCE PROTEIN ARNA"/>
    <property type="match status" value="1"/>
</dbReference>
<dbReference type="CDD" id="cd08946">
    <property type="entry name" value="SDR_e"/>
    <property type="match status" value="1"/>
</dbReference>
<evidence type="ECO:0000313" key="2">
    <source>
        <dbReference type="EMBL" id="MYD89501.1"/>
    </source>
</evidence>
<name>A0A6B1DQS4_9CHLR</name>
<proteinExistence type="predicted"/>
<dbReference type="InterPro" id="IPR001509">
    <property type="entry name" value="Epimerase_deHydtase"/>
</dbReference>
<comment type="caution">
    <text evidence="2">The sequence shown here is derived from an EMBL/GenBank/DDBJ whole genome shotgun (WGS) entry which is preliminary data.</text>
</comment>
<dbReference type="Gene3D" id="3.40.50.720">
    <property type="entry name" value="NAD(P)-binding Rossmann-like Domain"/>
    <property type="match status" value="1"/>
</dbReference>
<dbReference type="EMBL" id="VXPY01000024">
    <property type="protein sequence ID" value="MYD89501.1"/>
    <property type="molecule type" value="Genomic_DNA"/>
</dbReference>
<feature type="domain" description="NAD-dependent epimerase/dehydratase" evidence="1">
    <location>
        <begin position="107"/>
        <end position="271"/>
    </location>
</feature>
<accession>A0A6B1DQS4</accession>
<dbReference type="InterPro" id="IPR050177">
    <property type="entry name" value="Lipid_A_modif_metabolic_enz"/>
</dbReference>
<gene>
    <name evidence="2" type="ORF">F4Y08_04050</name>
</gene>
<organism evidence="2">
    <name type="scientific">Caldilineaceae bacterium SB0662_bin_9</name>
    <dbReference type="NCBI Taxonomy" id="2605258"/>
    <lineage>
        <taxon>Bacteria</taxon>
        <taxon>Bacillati</taxon>
        <taxon>Chloroflexota</taxon>
        <taxon>Caldilineae</taxon>
        <taxon>Caldilineales</taxon>
        <taxon>Caldilineaceae</taxon>
    </lineage>
</organism>
<reference evidence="2" key="1">
    <citation type="submission" date="2019-09" db="EMBL/GenBank/DDBJ databases">
        <title>Characterisation of the sponge microbiome using genome-centric metagenomics.</title>
        <authorList>
            <person name="Engelberts J.P."/>
            <person name="Robbins S.J."/>
            <person name="De Goeij J.M."/>
            <person name="Aranda M."/>
            <person name="Bell S.C."/>
            <person name="Webster N.S."/>
        </authorList>
    </citation>
    <scope>NUCLEOTIDE SEQUENCE</scope>
    <source>
        <strain evidence="2">SB0662_bin_9</strain>
    </source>
</reference>
<evidence type="ECO:0000259" key="1">
    <source>
        <dbReference type="Pfam" id="PF01370"/>
    </source>
</evidence>
<dbReference type="Pfam" id="PF01370">
    <property type="entry name" value="Epimerase"/>
    <property type="match status" value="1"/>
</dbReference>
<dbReference type="SUPFAM" id="SSF51735">
    <property type="entry name" value="NAD(P)-binding Rossmann-fold domains"/>
    <property type="match status" value="1"/>
</dbReference>